<evidence type="ECO:0000256" key="12">
    <source>
        <dbReference type="ARBA" id="ARBA00023136"/>
    </source>
</evidence>
<keyword evidence="8" id="KW-0256">Endoplasmic reticulum</keyword>
<evidence type="ECO:0000256" key="4">
    <source>
        <dbReference type="ARBA" id="ARBA00022448"/>
    </source>
</evidence>
<feature type="transmembrane region" description="Helical" evidence="15">
    <location>
        <begin position="162"/>
        <end position="180"/>
    </location>
</feature>
<evidence type="ECO:0000256" key="13">
    <source>
        <dbReference type="ARBA" id="ARBA00031116"/>
    </source>
</evidence>
<keyword evidence="5" id="KW-0109">Calcium transport</keyword>
<evidence type="ECO:0000256" key="1">
    <source>
        <dbReference type="ARBA" id="ARBA00004115"/>
    </source>
</evidence>
<dbReference type="PANTHER" id="PTHR15929:SF0">
    <property type="entry name" value="STORE-OPERATED CALCIUM ENTRY-ASSOCIATED REGULATORY FACTOR"/>
    <property type="match status" value="1"/>
</dbReference>
<feature type="region of interest" description="Disordered" evidence="14">
    <location>
        <begin position="264"/>
        <end position="339"/>
    </location>
</feature>
<evidence type="ECO:0000256" key="2">
    <source>
        <dbReference type="ARBA" id="ARBA00006833"/>
    </source>
</evidence>
<dbReference type="Proteomes" id="UP000324022">
    <property type="component" value="Unassembled WGS sequence"/>
</dbReference>
<keyword evidence="9" id="KW-0106">Calcium</keyword>
<evidence type="ECO:0000256" key="11">
    <source>
        <dbReference type="ARBA" id="ARBA00023065"/>
    </source>
</evidence>
<comment type="similarity">
    <text evidence="2">Belongs to the SARAF family.</text>
</comment>
<gene>
    <name evidence="17" type="ORF">UTRI_06321_B</name>
</gene>
<reference evidence="17 18" key="1">
    <citation type="submission" date="2018-03" db="EMBL/GenBank/DDBJ databases">
        <authorList>
            <person name="Guldener U."/>
        </authorList>
    </citation>
    <scope>NUCLEOTIDE SEQUENCE [LARGE SCALE GENOMIC DNA]</scope>
    <source>
        <strain evidence="17 18">NBRC100155</strain>
    </source>
</reference>
<keyword evidence="12 15" id="KW-0472">Membrane</keyword>
<organism evidence="17 18">
    <name type="scientific">Ustilago trichophora</name>
    <dbReference type="NCBI Taxonomy" id="86804"/>
    <lineage>
        <taxon>Eukaryota</taxon>
        <taxon>Fungi</taxon>
        <taxon>Dikarya</taxon>
        <taxon>Basidiomycota</taxon>
        <taxon>Ustilaginomycotina</taxon>
        <taxon>Ustilaginomycetes</taxon>
        <taxon>Ustilaginales</taxon>
        <taxon>Ustilaginaceae</taxon>
        <taxon>Ustilago</taxon>
    </lineage>
</organism>
<dbReference type="GO" id="GO:0006816">
    <property type="term" value="P:calcium ion transport"/>
    <property type="evidence" value="ECO:0007669"/>
    <property type="project" value="UniProtKB-KW"/>
</dbReference>
<evidence type="ECO:0000256" key="5">
    <source>
        <dbReference type="ARBA" id="ARBA00022568"/>
    </source>
</evidence>
<protein>
    <recommendedName>
        <fullName evidence="3">Store-operated calcium entry-associated regulatory factor</fullName>
    </recommendedName>
    <alternativeName>
        <fullName evidence="13">Transmembrane protein 66</fullName>
    </alternativeName>
</protein>
<name>A0A5C3EQR8_9BASI</name>
<keyword evidence="18" id="KW-1185">Reference proteome</keyword>
<dbReference type="AlphaFoldDB" id="A0A5C3EQR8"/>
<evidence type="ECO:0000313" key="18">
    <source>
        <dbReference type="Proteomes" id="UP000324022"/>
    </source>
</evidence>
<dbReference type="GO" id="GO:0005789">
    <property type="term" value="C:endoplasmic reticulum membrane"/>
    <property type="evidence" value="ECO:0007669"/>
    <property type="project" value="UniProtKB-SubCell"/>
</dbReference>
<evidence type="ECO:0000313" key="17">
    <source>
        <dbReference type="EMBL" id="SPO31639.1"/>
    </source>
</evidence>
<proteinExistence type="inferred from homology"/>
<dbReference type="EMBL" id="OOIN01000039">
    <property type="protein sequence ID" value="SPO31639.1"/>
    <property type="molecule type" value="Genomic_DNA"/>
</dbReference>
<feature type="compositionally biased region" description="Gly residues" evidence="14">
    <location>
        <begin position="199"/>
        <end position="220"/>
    </location>
</feature>
<keyword evidence="4" id="KW-0813">Transport</keyword>
<accession>A0A5C3EQR8</accession>
<keyword evidence="10 15" id="KW-1133">Transmembrane helix</keyword>
<evidence type="ECO:0000256" key="10">
    <source>
        <dbReference type="ARBA" id="ARBA00022989"/>
    </source>
</evidence>
<evidence type="ECO:0000256" key="16">
    <source>
        <dbReference type="SAM" id="SignalP"/>
    </source>
</evidence>
<evidence type="ECO:0000256" key="8">
    <source>
        <dbReference type="ARBA" id="ARBA00022824"/>
    </source>
</evidence>
<feature type="region of interest" description="Disordered" evidence="14">
    <location>
        <begin position="199"/>
        <end position="246"/>
    </location>
</feature>
<feature type="chain" id="PRO_5022990014" description="Store-operated calcium entry-associated regulatory factor" evidence="16">
    <location>
        <begin position="28"/>
        <end position="339"/>
    </location>
</feature>
<feature type="compositionally biased region" description="Pro residues" evidence="14">
    <location>
        <begin position="222"/>
        <end position="232"/>
    </location>
</feature>
<evidence type="ECO:0000256" key="14">
    <source>
        <dbReference type="SAM" id="MobiDB-lite"/>
    </source>
</evidence>
<dbReference type="Pfam" id="PF06682">
    <property type="entry name" value="SARAF"/>
    <property type="match status" value="1"/>
</dbReference>
<evidence type="ECO:0000256" key="9">
    <source>
        <dbReference type="ARBA" id="ARBA00022837"/>
    </source>
</evidence>
<sequence>MLAMQHPRAVLATLIFTLLSLLPVAHAYNPNSQYYGAGRRVAMSSLSTLTFYSGQRTTYRRTKPLPQLTCVGSPCSRYQPDVVQCQAMGDGQWKCSADLPSTMRMGRVEVSCEGYDYAEDPYVLKGSCALEYRLLPSGVGPDDPWQRYDGSRHGWVERAVEGLFKVIFLGVLGVIAYSFIKAIRGGNAAGSAGGRTGRGGGGGGGWGGGGGGGWWPGGPHGNHPPPPPYAPKPEPDSFLSSSSSSSSWRPGFWTGLGLGGLAATAASRHNRQQQSFYPPPQTGFFRDQGLGYGFDAGPSFRGPSRGFGGGGRGWDDDNDRGVGSSSFRESTGFGGTRNR</sequence>
<keyword evidence="6 15" id="KW-0812">Transmembrane</keyword>
<dbReference type="GO" id="GO:2001256">
    <property type="term" value="P:regulation of store-operated calcium entry"/>
    <property type="evidence" value="ECO:0007669"/>
    <property type="project" value="InterPro"/>
</dbReference>
<feature type="signal peptide" evidence="16">
    <location>
        <begin position="1"/>
        <end position="27"/>
    </location>
</feature>
<dbReference type="InterPro" id="IPR009567">
    <property type="entry name" value="SARAF"/>
</dbReference>
<dbReference type="OrthoDB" id="20303at2759"/>
<evidence type="ECO:0000256" key="6">
    <source>
        <dbReference type="ARBA" id="ARBA00022692"/>
    </source>
</evidence>
<evidence type="ECO:0000256" key="7">
    <source>
        <dbReference type="ARBA" id="ARBA00022729"/>
    </source>
</evidence>
<evidence type="ECO:0000256" key="3">
    <source>
        <dbReference type="ARBA" id="ARBA00016584"/>
    </source>
</evidence>
<keyword evidence="7 16" id="KW-0732">Signal</keyword>
<evidence type="ECO:0000256" key="15">
    <source>
        <dbReference type="SAM" id="Phobius"/>
    </source>
</evidence>
<keyword evidence="11" id="KW-0406">Ion transport</keyword>
<comment type="subcellular location">
    <subcellularLocation>
        <location evidence="1">Endoplasmic reticulum membrane</location>
        <topology evidence="1">Single-pass type I membrane protein</topology>
    </subcellularLocation>
</comment>
<dbReference type="PANTHER" id="PTHR15929">
    <property type="entry name" value="STORE-OPERATED CALCIUM ENTRY-ASSOCIATED REGULATORY FACTOR"/>
    <property type="match status" value="1"/>
</dbReference>